<feature type="compositionally biased region" description="Basic and acidic residues" evidence="1">
    <location>
        <begin position="66"/>
        <end position="84"/>
    </location>
</feature>
<feature type="compositionally biased region" description="Polar residues" evidence="1">
    <location>
        <begin position="1"/>
        <end position="10"/>
    </location>
</feature>
<feature type="region of interest" description="Disordered" evidence="1">
    <location>
        <begin position="1"/>
        <end position="106"/>
    </location>
</feature>
<feature type="compositionally biased region" description="Basic and acidic residues" evidence="1">
    <location>
        <begin position="12"/>
        <end position="23"/>
    </location>
</feature>
<dbReference type="AlphaFoldDB" id="A0A4V6QEM3"/>
<evidence type="ECO:0000313" key="2">
    <source>
        <dbReference type="EMBL" id="TDZ40019.1"/>
    </source>
</evidence>
<gene>
    <name evidence="2" type="ORF">C8035_v004855</name>
</gene>
<feature type="compositionally biased region" description="Polar residues" evidence="1">
    <location>
        <begin position="96"/>
        <end position="106"/>
    </location>
</feature>
<sequence>MQSVLNSGSRPSPERSDTPRREPSTSSGWKTSSPERPTDTSGPLDSDDKPDTGTSCTLSKQSRKSPARELAREHVHRLTLEPHRLLGNPMKKRTTPRSTRLVTDLS</sequence>
<keyword evidence="3" id="KW-1185">Reference proteome</keyword>
<protein>
    <submittedName>
        <fullName evidence="2">Uncharacterized protein</fullName>
    </submittedName>
</protein>
<organism evidence="2 3">
    <name type="scientific">Colletotrichum spinosum</name>
    <dbReference type="NCBI Taxonomy" id="1347390"/>
    <lineage>
        <taxon>Eukaryota</taxon>
        <taxon>Fungi</taxon>
        <taxon>Dikarya</taxon>
        <taxon>Ascomycota</taxon>
        <taxon>Pezizomycotina</taxon>
        <taxon>Sordariomycetes</taxon>
        <taxon>Hypocreomycetidae</taxon>
        <taxon>Glomerellales</taxon>
        <taxon>Glomerellaceae</taxon>
        <taxon>Colletotrichum</taxon>
        <taxon>Colletotrichum orbiculare species complex</taxon>
    </lineage>
</organism>
<name>A0A4V6QEM3_9PEZI</name>
<dbReference type="EMBL" id="QAPG01000007">
    <property type="protein sequence ID" value="TDZ40019.1"/>
    <property type="molecule type" value="Genomic_DNA"/>
</dbReference>
<proteinExistence type="predicted"/>
<reference evidence="2 3" key="1">
    <citation type="submission" date="2018-11" db="EMBL/GenBank/DDBJ databases">
        <title>Genome sequence and assembly of Colletotrichum spinosum.</title>
        <authorList>
            <person name="Gan P."/>
            <person name="Shirasu K."/>
        </authorList>
    </citation>
    <scope>NUCLEOTIDE SEQUENCE [LARGE SCALE GENOMIC DNA]</scope>
    <source>
        <strain evidence="2 3">CBS 515.97</strain>
    </source>
</reference>
<accession>A0A4V6QEM3</accession>
<feature type="compositionally biased region" description="Polar residues" evidence="1">
    <location>
        <begin position="24"/>
        <end position="43"/>
    </location>
</feature>
<evidence type="ECO:0000256" key="1">
    <source>
        <dbReference type="SAM" id="MobiDB-lite"/>
    </source>
</evidence>
<comment type="caution">
    <text evidence="2">The sequence shown here is derived from an EMBL/GenBank/DDBJ whole genome shotgun (WGS) entry which is preliminary data.</text>
</comment>
<dbReference type="Proteomes" id="UP000295083">
    <property type="component" value="Unassembled WGS sequence"/>
</dbReference>
<evidence type="ECO:0000313" key="3">
    <source>
        <dbReference type="Proteomes" id="UP000295083"/>
    </source>
</evidence>